<organism evidence="6 7">
    <name type="scientific">Mesobacillus persicus</name>
    <dbReference type="NCBI Taxonomy" id="930146"/>
    <lineage>
        <taxon>Bacteria</taxon>
        <taxon>Bacillati</taxon>
        <taxon>Bacillota</taxon>
        <taxon>Bacilli</taxon>
        <taxon>Bacillales</taxon>
        <taxon>Bacillaceae</taxon>
        <taxon>Mesobacillus</taxon>
    </lineage>
</organism>
<evidence type="ECO:0000256" key="2">
    <source>
        <dbReference type="ARBA" id="ARBA00022801"/>
    </source>
</evidence>
<dbReference type="InterPro" id="IPR045028">
    <property type="entry name" value="DinG/Rad3-like"/>
</dbReference>
<evidence type="ECO:0000256" key="4">
    <source>
        <dbReference type="ARBA" id="ARBA00038058"/>
    </source>
</evidence>
<keyword evidence="6" id="KW-0347">Helicase</keyword>
<dbReference type="InterPro" id="IPR014013">
    <property type="entry name" value="Helic_SF1/SF2_ATP-bd_DinG/Rad3"/>
</dbReference>
<proteinExistence type="inferred from homology"/>
<evidence type="ECO:0000256" key="3">
    <source>
        <dbReference type="ARBA" id="ARBA00022840"/>
    </source>
</evidence>
<dbReference type="GO" id="GO:0006139">
    <property type="term" value="P:nucleobase-containing compound metabolic process"/>
    <property type="evidence" value="ECO:0007669"/>
    <property type="project" value="InterPro"/>
</dbReference>
<name>A0A1H8BK33_9BACI</name>
<dbReference type="GO" id="GO:0016818">
    <property type="term" value="F:hydrolase activity, acting on acid anhydrides, in phosphorus-containing anhydrides"/>
    <property type="evidence" value="ECO:0007669"/>
    <property type="project" value="InterPro"/>
</dbReference>
<evidence type="ECO:0000256" key="1">
    <source>
        <dbReference type="ARBA" id="ARBA00022741"/>
    </source>
</evidence>
<dbReference type="GO" id="GO:0005524">
    <property type="term" value="F:ATP binding"/>
    <property type="evidence" value="ECO:0007669"/>
    <property type="project" value="UniProtKB-KW"/>
</dbReference>
<dbReference type="Proteomes" id="UP000198553">
    <property type="component" value="Unassembled WGS sequence"/>
</dbReference>
<dbReference type="SUPFAM" id="SSF52540">
    <property type="entry name" value="P-loop containing nucleoside triphosphate hydrolases"/>
    <property type="match status" value="1"/>
</dbReference>
<dbReference type="PROSITE" id="PS51193">
    <property type="entry name" value="HELICASE_ATP_BIND_2"/>
    <property type="match status" value="1"/>
</dbReference>
<evidence type="ECO:0000313" key="6">
    <source>
        <dbReference type="EMBL" id="SEM83225.1"/>
    </source>
</evidence>
<dbReference type="GO" id="GO:0003676">
    <property type="term" value="F:nucleic acid binding"/>
    <property type="evidence" value="ECO:0007669"/>
    <property type="project" value="InterPro"/>
</dbReference>
<dbReference type="Gene3D" id="3.40.50.300">
    <property type="entry name" value="P-loop containing nucleotide triphosphate hydrolases"/>
    <property type="match status" value="2"/>
</dbReference>
<accession>A0A1H8BK33</accession>
<keyword evidence="1" id="KW-0547">Nucleotide-binding</keyword>
<keyword evidence="2" id="KW-0378">Hydrolase</keyword>
<dbReference type="Pfam" id="PF13307">
    <property type="entry name" value="Helicase_C_2"/>
    <property type="match status" value="1"/>
</dbReference>
<dbReference type="EMBL" id="FOBW01000006">
    <property type="protein sequence ID" value="SEM83225.1"/>
    <property type="molecule type" value="Genomic_DNA"/>
</dbReference>
<evidence type="ECO:0000259" key="5">
    <source>
        <dbReference type="PROSITE" id="PS51193"/>
    </source>
</evidence>
<dbReference type="SMART" id="SM00491">
    <property type="entry name" value="HELICc2"/>
    <property type="match status" value="1"/>
</dbReference>
<dbReference type="InterPro" id="IPR006555">
    <property type="entry name" value="ATP-dep_Helicase_C"/>
</dbReference>
<dbReference type="PANTHER" id="PTHR11472">
    <property type="entry name" value="DNA REPAIR DEAD HELICASE RAD3/XP-D SUBFAMILY MEMBER"/>
    <property type="match status" value="1"/>
</dbReference>
<dbReference type="InterPro" id="IPR027417">
    <property type="entry name" value="P-loop_NTPase"/>
</dbReference>
<dbReference type="STRING" id="930146.SAMN05192533_10670"/>
<dbReference type="GO" id="GO:0003678">
    <property type="term" value="F:DNA helicase activity"/>
    <property type="evidence" value="ECO:0007669"/>
    <property type="project" value="TreeGrafter"/>
</dbReference>
<keyword evidence="3" id="KW-0067">ATP-binding</keyword>
<sequence>MRRSKLLSGGIYLPGSLPFTISKTDSFYEKLNEWIGDVFYDILPEAGFDLRDEQIFMAFQLEKAFKDKKAIFAEAGVGTGKTIVYLLYAICYARYKKQPAIIACADERLIEQLVKKEGDIAKLEKALNLNIDVRLAKSRDQYLCLNKLDAVVNDDVEEYNSVHESLPKFVHESSTLQKFHRYGERTDYPDLTDEQWSDIGWDPLQDCLACSRRHRCGLTLQREHYRNAADIIVCSHDFYMEHIWTKESRKREGELPFLPEGSCVVFDEGHLLEFASQKALTYRYTERTIETLLTRIMDNDVRDKTLGLMEEAISVNEQFFDELTKFSMESKASEKMTVKKTPSITGLAENLLWIIESLQEELVFESEMFIINDYNLKIVEEYLDQISFSLTLFARRSVGINWLEDHNGEKTLVIMPKMVEEILRKEVFSQDKPFIFSSATLSDNDSFDYLAKSLGIDDYASFTVNSPFEYEEVMEIYLSEFEDGDFQSKAQYTLDQIKLTKGRALILFTDKTDLFTFKKFMEHNQTDFPVLFEGDAEISTLVSRLQNEEQTVLCSTNLWEGLDVPGKALENVILFDLPFPPNDPVFAAKREEAKDPFNEVDMPYMILRLRQGIGRLIRSHADRGVVHLLLDKNLESSVLERILSVLPVKPKKAISQSDLS</sequence>
<protein>
    <submittedName>
        <fullName evidence="6">ATP-dependent DNA helicase DinG</fullName>
    </submittedName>
</protein>
<comment type="similarity">
    <text evidence="4">Belongs to the helicase family. DinG subfamily.</text>
</comment>
<gene>
    <name evidence="6" type="ORF">SAMN05192533_10670</name>
</gene>
<dbReference type="RefSeq" id="WP_170843841.1">
    <property type="nucleotide sequence ID" value="NZ_FOBW01000006.1"/>
</dbReference>
<keyword evidence="7" id="KW-1185">Reference proteome</keyword>
<reference evidence="7" key="1">
    <citation type="submission" date="2016-10" db="EMBL/GenBank/DDBJ databases">
        <authorList>
            <person name="Varghese N."/>
            <person name="Submissions S."/>
        </authorList>
    </citation>
    <scope>NUCLEOTIDE SEQUENCE [LARGE SCALE GENOMIC DNA]</scope>
    <source>
        <strain evidence="7">B48,IBRC-M 10115,DSM 25386,CECT 8001</strain>
    </source>
</reference>
<feature type="domain" description="Helicase ATP-binding" evidence="5">
    <location>
        <begin position="40"/>
        <end position="313"/>
    </location>
</feature>
<dbReference type="AlphaFoldDB" id="A0A1H8BK33"/>
<evidence type="ECO:0000313" key="7">
    <source>
        <dbReference type="Proteomes" id="UP000198553"/>
    </source>
</evidence>
<dbReference type="PANTHER" id="PTHR11472:SF57">
    <property type="entry name" value="ATP-DEPENDENT HELICASE YPVA-RELATED"/>
    <property type="match status" value="1"/>
</dbReference>